<name>A0ABW5S7T9_9BACL</name>
<keyword evidence="2" id="KW-1185">Reference proteome</keyword>
<organism evidence="1 2">
    <name type="scientific">Sporolactobacillus shoreicorticis</name>
    <dbReference type="NCBI Taxonomy" id="1923877"/>
    <lineage>
        <taxon>Bacteria</taxon>
        <taxon>Bacillati</taxon>
        <taxon>Bacillota</taxon>
        <taxon>Bacilli</taxon>
        <taxon>Bacillales</taxon>
        <taxon>Sporolactobacillaceae</taxon>
        <taxon>Sporolactobacillus</taxon>
    </lineage>
</organism>
<evidence type="ECO:0000313" key="2">
    <source>
        <dbReference type="Proteomes" id="UP001597399"/>
    </source>
</evidence>
<gene>
    <name evidence="1" type="ORF">ACFSUE_19820</name>
</gene>
<accession>A0ABW5S7T9</accession>
<evidence type="ECO:0000313" key="1">
    <source>
        <dbReference type="EMBL" id="MFD2695856.1"/>
    </source>
</evidence>
<dbReference type="EMBL" id="JBHUMQ010000055">
    <property type="protein sequence ID" value="MFD2695856.1"/>
    <property type="molecule type" value="Genomic_DNA"/>
</dbReference>
<evidence type="ECO:0008006" key="3">
    <source>
        <dbReference type="Google" id="ProtNLM"/>
    </source>
</evidence>
<dbReference type="RefSeq" id="WP_253064391.1">
    <property type="nucleotide sequence ID" value="NZ_JAMXWM010000030.1"/>
</dbReference>
<proteinExistence type="predicted"/>
<comment type="caution">
    <text evidence="1">The sequence shown here is derived from an EMBL/GenBank/DDBJ whole genome shotgun (WGS) entry which is preliminary data.</text>
</comment>
<sequence>MKTGQALYERNRSHCGRRCKLAATSDFIAYAENKILFPDKWFPDEVWDPKWQKQGQDLHTDVIPPPFQKLRPAEVQKREQFGHWEIDTVIGKKSGGNDVLLRTMAVNFQA</sequence>
<protein>
    <recommendedName>
        <fullName evidence="3">Transposase</fullName>
    </recommendedName>
</protein>
<dbReference type="Proteomes" id="UP001597399">
    <property type="component" value="Unassembled WGS sequence"/>
</dbReference>
<reference evidence="2" key="1">
    <citation type="journal article" date="2019" name="Int. J. Syst. Evol. Microbiol.">
        <title>The Global Catalogue of Microorganisms (GCM) 10K type strain sequencing project: providing services to taxonomists for standard genome sequencing and annotation.</title>
        <authorList>
            <consortium name="The Broad Institute Genomics Platform"/>
            <consortium name="The Broad Institute Genome Sequencing Center for Infectious Disease"/>
            <person name="Wu L."/>
            <person name="Ma J."/>
        </authorList>
    </citation>
    <scope>NUCLEOTIDE SEQUENCE [LARGE SCALE GENOMIC DNA]</scope>
    <source>
        <strain evidence="2">TISTR 2466</strain>
    </source>
</reference>